<feature type="transmembrane region" description="Helical" evidence="1">
    <location>
        <begin position="16"/>
        <end position="35"/>
    </location>
</feature>
<keyword evidence="1" id="KW-0472">Membrane</keyword>
<proteinExistence type="predicted"/>
<organism evidence="2 3">
    <name type="scientific">Ilyodon furcidens</name>
    <name type="common">goldbreast splitfin</name>
    <dbReference type="NCBI Taxonomy" id="33524"/>
    <lineage>
        <taxon>Eukaryota</taxon>
        <taxon>Metazoa</taxon>
        <taxon>Chordata</taxon>
        <taxon>Craniata</taxon>
        <taxon>Vertebrata</taxon>
        <taxon>Euteleostomi</taxon>
        <taxon>Actinopterygii</taxon>
        <taxon>Neopterygii</taxon>
        <taxon>Teleostei</taxon>
        <taxon>Neoteleostei</taxon>
        <taxon>Acanthomorphata</taxon>
        <taxon>Ovalentaria</taxon>
        <taxon>Atherinomorphae</taxon>
        <taxon>Cyprinodontiformes</taxon>
        <taxon>Goodeidae</taxon>
        <taxon>Ilyodon</taxon>
    </lineage>
</organism>
<sequence length="99" mass="11088">MNGRLVTVTEKRVATLVTYVSFGSVHLYILSYYSYFNSLKQVRRENWGSGGRGSFCDQWDTSPALPADGGQRAWWNRLYGSHTSVSLPQGCCGNNTVFI</sequence>
<comment type="caution">
    <text evidence="2">The sequence shown here is derived from an EMBL/GenBank/DDBJ whole genome shotgun (WGS) entry which is preliminary data.</text>
</comment>
<accession>A0ABV0U5C4</accession>
<dbReference type="EMBL" id="JAHRIQ010059127">
    <property type="protein sequence ID" value="MEQ2240378.1"/>
    <property type="molecule type" value="Genomic_DNA"/>
</dbReference>
<reference evidence="2 3" key="1">
    <citation type="submission" date="2021-06" db="EMBL/GenBank/DDBJ databases">
        <authorList>
            <person name="Palmer J.M."/>
        </authorList>
    </citation>
    <scope>NUCLEOTIDE SEQUENCE [LARGE SCALE GENOMIC DNA]</scope>
    <source>
        <strain evidence="3">if_2019</strain>
        <tissue evidence="2">Muscle</tissue>
    </source>
</reference>
<evidence type="ECO:0000256" key="1">
    <source>
        <dbReference type="SAM" id="Phobius"/>
    </source>
</evidence>
<name>A0ABV0U5C4_9TELE</name>
<protein>
    <submittedName>
        <fullName evidence="2">Uncharacterized protein</fullName>
    </submittedName>
</protein>
<keyword evidence="1" id="KW-0812">Transmembrane</keyword>
<evidence type="ECO:0000313" key="2">
    <source>
        <dbReference type="EMBL" id="MEQ2240378.1"/>
    </source>
</evidence>
<dbReference type="Proteomes" id="UP001482620">
    <property type="component" value="Unassembled WGS sequence"/>
</dbReference>
<gene>
    <name evidence="2" type="ORF">ILYODFUR_014310</name>
</gene>
<keyword evidence="1" id="KW-1133">Transmembrane helix</keyword>
<evidence type="ECO:0000313" key="3">
    <source>
        <dbReference type="Proteomes" id="UP001482620"/>
    </source>
</evidence>
<keyword evidence="3" id="KW-1185">Reference proteome</keyword>